<feature type="region of interest" description="Disordered" evidence="4">
    <location>
        <begin position="110"/>
        <end position="152"/>
    </location>
</feature>
<dbReference type="CDD" id="cd04496">
    <property type="entry name" value="SSB_OBF"/>
    <property type="match status" value="1"/>
</dbReference>
<sequence>MNSVVLIGRLARDPELRFIPSSGMAVTRLTLAVDKELFGEKKQQAISQGKPTADFINVTVFGKQAENCANYLAKGRECAVHGRISTGSYTTQAGEKRYTTDIIADRVEFIGGGKGQSSPQGKPVQPDSSFFGDFPDEDNDIFQPVDDEDIPF</sequence>
<evidence type="ECO:0000313" key="5">
    <source>
        <dbReference type="EMBL" id="NYB73195.1"/>
    </source>
</evidence>
<dbReference type="InterPro" id="IPR000424">
    <property type="entry name" value="Primosome_PriB/ssb"/>
</dbReference>
<comment type="function">
    <text evidence="2">Plays an important role in DNA replication, recombination and repair. Binds to ssDNA and to an array of partner proteins to recruit them to their sites of action during DNA metabolism.</text>
</comment>
<dbReference type="GO" id="GO:0006310">
    <property type="term" value="P:DNA recombination"/>
    <property type="evidence" value="ECO:0007669"/>
    <property type="project" value="UniProtKB-UniRule"/>
</dbReference>
<evidence type="ECO:0000256" key="4">
    <source>
        <dbReference type="SAM" id="MobiDB-lite"/>
    </source>
</evidence>
<evidence type="ECO:0000313" key="6">
    <source>
        <dbReference type="Proteomes" id="UP000611629"/>
    </source>
</evidence>
<dbReference type="EMBL" id="JACBNQ010000002">
    <property type="protein sequence ID" value="NYB73195.1"/>
    <property type="molecule type" value="Genomic_DNA"/>
</dbReference>
<dbReference type="Proteomes" id="UP000611629">
    <property type="component" value="Unassembled WGS sequence"/>
</dbReference>
<keyword evidence="2" id="KW-0233">DNA recombination</keyword>
<reference evidence="5" key="1">
    <citation type="submission" date="2020-07" db="EMBL/GenBank/DDBJ databases">
        <title>Genomic analysis of a strain of Sedimentibacter Hydroxybenzoicus DSM7310.</title>
        <authorList>
            <person name="Ma S."/>
        </authorList>
    </citation>
    <scope>NUCLEOTIDE SEQUENCE</scope>
    <source>
        <strain evidence="5">DSM 7310</strain>
    </source>
</reference>
<keyword evidence="2" id="KW-0227">DNA damage</keyword>
<dbReference type="GO" id="GO:0009295">
    <property type="term" value="C:nucleoid"/>
    <property type="evidence" value="ECO:0007669"/>
    <property type="project" value="TreeGrafter"/>
</dbReference>
<evidence type="ECO:0000256" key="3">
    <source>
        <dbReference type="PIRNR" id="PIRNR002070"/>
    </source>
</evidence>
<feature type="short sequence motif" description="Important for interaction with partner proteins" evidence="2">
    <location>
        <begin position="147"/>
        <end position="152"/>
    </location>
</feature>
<name>A0A974GVL3_SEDHY</name>
<dbReference type="AlphaFoldDB" id="A0A974GVL3"/>
<dbReference type="PANTHER" id="PTHR10302">
    <property type="entry name" value="SINGLE-STRANDED DNA-BINDING PROTEIN"/>
    <property type="match status" value="1"/>
</dbReference>
<keyword evidence="1 2" id="KW-0238">DNA-binding</keyword>
<dbReference type="InterPro" id="IPR011344">
    <property type="entry name" value="ssDNA-bd"/>
</dbReference>
<keyword evidence="2" id="KW-0235">DNA replication</keyword>
<evidence type="ECO:0000256" key="1">
    <source>
        <dbReference type="ARBA" id="ARBA00023125"/>
    </source>
</evidence>
<dbReference type="PIRSF" id="PIRSF002070">
    <property type="entry name" value="SSB"/>
    <property type="match status" value="1"/>
</dbReference>
<dbReference type="Gene3D" id="2.40.50.140">
    <property type="entry name" value="Nucleic acid-binding proteins"/>
    <property type="match status" value="1"/>
</dbReference>
<dbReference type="PANTHER" id="PTHR10302:SF27">
    <property type="entry name" value="SINGLE-STRANDED DNA-BINDING PROTEIN"/>
    <property type="match status" value="1"/>
</dbReference>
<gene>
    <name evidence="5" type="ORF">HZF24_03475</name>
</gene>
<keyword evidence="6" id="KW-1185">Reference proteome</keyword>
<dbReference type="GO" id="GO:0003697">
    <property type="term" value="F:single-stranded DNA binding"/>
    <property type="evidence" value="ECO:0007669"/>
    <property type="project" value="UniProtKB-UniRule"/>
</dbReference>
<dbReference type="RefSeq" id="WP_179236881.1">
    <property type="nucleotide sequence ID" value="NZ_JACBNQ010000002.1"/>
</dbReference>
<accession>A0A974GVL3</accession>
<proteinExistence type="inferred from homology"/>
<comment type="caution">
    <text evidence="2">Lacks conserved residue(s) required for the propagation of feature annotation.</text>
</comment>
<organism evidence="5 6">
    <name type="scientific">Sedimentibacter hydroxybenzoicus DSM 7310</name>
    <dbReference type="NCBI Taxonomy" id="1123245"/>
    <lineage>
        <taxon>Bacteria</taxon>
        <taxon>Bacillati</taxon>
        <taxon>Bacillota</taxon>
        <taxon>Tissierellia</taxon>
        <taxon>Sedimentibacter</taxon>
    </lineage>
</organism>
<evidence type="ECO:0000256" key="2">
    <source>
        <dbReference type="HAMAP-Rule" id="MF_00984"/>
    </source>
</evidence>
<comment type="caution">
    <text evidence="5">The sequence shown here is derived from an EMBL/GenBank/DDBJ whole genome shotgun (WGS) entry which is preliminary data.</text>
</comment>
<dbReference type="InterPro" id="IPR012340">
    <property type="entry name" value="NA-bd_OB-fold"/>
</dbReference>
<dbReference type="GO" id="GO:0006260">
    <property type="term" value="P:DNA replication"/>
    <property type="evidence" value="ECO:0007669"/>
    <property type="project" value="UniProtKB-UniRule"/>
</dbReference>
<dbReference type="HAMAP" id="MF_00984">
    <property type="entry name" value="SSB"/>
    <property type="match status" value="1"/>
</dbReference>
<feature type="compositionally biased region" description="Acidic residues" evidence="4">
    <location>
        <begin position="134"/>
        <end position="152"/>
    </location>
</feature>
<keyword evidence="2" id="KW-0234">DNA repair</keyword>
<dbReference type="PROSITE" id="PS50935">
    <property type="entry name" value="SSB"/>
    <property type="match status" value="1"/>
</dbReference>
<dbReference type="Pfam" id="PF00436">
    <property type="entry name" value="SSB"/>
    <property type="match status" value="1"/>
</dbReference>
<dbReference type="NCBIfam" id="TIGR00621">
    <property type="entry name" value="ssb"/>
    <property type="match status" value="1"/>
</dbReference>
<dbReference type="GO" id="GO:0006281">
    <property type="term" value="P:DNA repair"/>
    <property type="evidence" value="ECO:0007669"/>
    <property type="project" value="UniProtKB-UniRule"/>
</dbReference>
<protein>
    <recommendedName>
        <fullName evidence="2 3">Single-stranded DNA-binding protein</fullName>
        <shortName evidence="2">SSB</shortName>
    </recommendedName>
</protein>
<comment type="subunit">
    <text evidence="2">Homotetramer.</text>
</comment>
<dbReference type="SUPFAM" id="SSF50249">
    <property type="entry name" value="Nucleic acid-binding proteins"/>
    <property type="match status" value="1"/>
</dbReference>